<dbReference type="Pfam" id="PF13673">
    <property type="entry name" value="Acetyltransf_10"/>
    <property type="match status" value="1"/>
</dbReference>
<dbReference type="PANTHER" id="PTHR43451">
    <property type="entry name" value="ACETYLTRANSFERASE (GNAT) FAMILY PROTEIN"/>
    <property type="match status" value="1"/>
</dbReference>
<dbReference type="PROSITE" id="PS51186">
    <property type="entry name" value="GNAT"/>
    <property type="match status" value="1"/>
</dbReference>
<protein>
    <submittedName>
        <fullName evidence="2">Acetyltransferase</fullName>
    </submittedName>
</protein>
<evidence type="ECO:0000313" key="2">
    <source>
        <dbReference type="EMBL" id="KGY08442.1"/>
    </source>
</evidence>
<dbReference type="OrthoDB" id="9789605at2"/>
<organism evidence="2 3">
    <name type="scientific">Photobacterium sp. (strain ATCC 43367)</name>
    <dbReference type="NCBI Taxonomy" id="379097"/>
    <lineage>
        <taxon>Bacteria</taxon>
        <taxon>Pseudomonadati</taxon>
        <taxon>Pseudomonadota</taxon>
        <taxon>Gammaproteobacteria</taxon>
        <taxon>Vibrionales</taxon>
        <taxon>Vibrionaceae</taxon>
        <taxon>Vibrio</taxon>
        <taxon>Vibrio oreintalis group</taxon>
    </lineage>
</organism>
<dbReference type="GO" id="GO:0016747">
    <property type="term" value="F:acyltransferase activity, transferring groups other than amino-acyl groups"/>
    <property type="evidence" value="ECO:0007669"/>
    <property type="project" value="InterPro"/>
</dbReference>
<dbReference type="InterPro" id="IPR052564">
    <property type="entry name" value="N-acetyltrans/Recomb-assoc"/>
</dbReference>
<proteinExistence type="predicted"/>
<dbReference type="InterPro" id="IPR000182">
    <property type="entry name" value="GNAT_dom"/>
</dbReference>
<accession>A0A0A5HSA3</accession>
<feature type="domain" description="N-acetyltransferase" evidence="1">
    <location>
        <begin position="1"/>
        <end position="148"/>
    </location>
</feature>
<evidence type="ECO:0000313" key="3">
    <source>
        <dbReference type="Proteomes" id="UP000030451"/>
    </source>
</evidence>
<dbReference type="RefSeq" id="WP_038191207.1">
    <property type="nucleotide sequence ID" value="NZ_JRWP01000023.1"/>
</dbReference>
<dbReference type="STRING" id="379097.SE23_09110"/>
<dbReference type="EMBL" id="JRWP01000023">
    <property type="protein sequence ID" value="KGY08442.1"/>
    <property type="molecule type" value="Genomic_DNA"/>
</dbReference>
<dbReference type="InterPro" id="IPR016181">
    <property type="entry name" value="Acyl_CoA_acyltransferase"/>
</dbReference>
<dbReference type="Gene3D" id="3.40.630.30">
    <property type="match status" value="1"/>
</dbReference>
<keyword evidence="2" id="KW-0808">Transferase</keyword>
<comment type="caution">
    <text evidence="2">The sequence shown here is derived from an EMBL/GenBank/DDBJ whole genome shotgun (WGS) entry which is preliminary data.</text>
</comment>
<sequence length="148" mass="16122">MEIQKVLKTDLDAVTRLVSEVSAKDVLPLFNEQGKKEYKDRVLPDLASTLDDGEYSSIKAVSGGEVLGFAALRGGNYLTHLFVANSQQGSGLGRTLLNHLLNQTDAREVSLRSSVNAVGFYNRNGFVATGEEAEFNGIRFVPMSLVRT</sequence>
<evidence type="ECO:0000259" key="1">
    <source>
        <dbReference type="PROSITE" id="PS51186"/>
    </source>
</evidence>
<dbReference type="CDD" id="cd04301">
    <property type="entry name" value="NAT_SF"/>
    <property type="match status" value="1"/>
</dbReference>
<dbReference type="Proteomes" id="UP000030451">
    <property type="component" value="Unassembled WGS sequence"/>
</dbReference>
<gene>
    <name evidence="2" type="ORF">NM06_11930</name>
</gene>
<dbReference type="PANTHER" id="PTHR43451:SF1">
    <property type="entry name" value="ACETYLTRANSFERASE"/>
    <property type="match status" value="1"/>
</dbReference>
<dbReference type="SUPFAM" id="SSF55729">
    <property type="entry name" value="Acyl-CoA N-acyltransferases (Nat)"/>
    <property type="match status" value="1"/>
</dbReference>
<name>A0A0A5HSA3_PHOS4</name>
<reference evidence="2 3" key="1">
    <citation type="submission" date="2014-10" db="EMBL/GenBank/DDBJ databases">
        <title>Genome sequencing of Vibrio sinaloensis T08.</title>
        <authorList>
            <person name="Chan K.-G."/>
            <person name="Mohamad N.I."/>
        </authorList>
    </citation>
    <scope>NUCLEOTIDE SEQUENCE [LARGE SCALE GENOMIC DNA]</scope>
    <source>
        <strain evidence="2 3">T08</strain>
    </source>
</reference>
<dbReference type="AlphaFoldDB" id="A0A0A5HSA3"/>